<keyword evidence="4" id="KW-0418">Kinase</keyword>
<feature type="transmembrane region" description="Helical" evidence="8">
    <location>
        <begin position="6"/>
        <end position="27"/>
    </location>
</feature>
<keyword evidence="2 9" id="KW-0808">Transferase</keyword>
<keyword evidence="5" id="KW-0809">Transit peptide</keyword>
<dbReference type="PATRIC" id="fig|167964.4.peg.1467"/>
<evidence type="ECO:0000256" key="8">
    <source>
        <dbReference type="SAM" id="Phobius"/>
    </source>
</evidence>
<feature type="transmembrane region" description="Helical" evidence="8">
    <location>
        <begin position="39"/>
        <end position="56"/>
    </location>
</feature>
<evidence type="ECO:0000313" key="10">
    <source>
        <dbReference type="Proteomes" id="UP000064249"/>
    </source>
</evidence>
<proteinExistence type="predicted"/>
<evidence type="ECO:0000256" key="6">
    <source>
        <dbReference type="ARBA" id="ARBA00022989"/>
    </source>
</evidence>
<keyword evidence="6 8" id="KW-1133">Transmembrane helix</keyword>
<dbReference type="PANTHER" id="PTHR32523:SF8">
    <property type="entry name" value="DOLICHOL KINASE"/>
    <property type="match status" value="1"/>
</dbReference>
<evidence type="ECO:0000313" key="9">
    <source>
        <dbReference type="EMBL" id="KUK45807.1"/>
    </source>
</evidence>
<keyword evidence="3 8" id="KW-0812">Transmembrane</keyword>
<protein>
    <submittedName>
        <fullName evidence="9">Putative phosphatidate cytidylyltransferase</fullName>
    </submittedName>
</protein>
<dbReference type="Proteomes" id="UP000064249">
    <property type="component" value="Unassembled WGS sequence"/>
</dbReference>
<feature type="transmembrane region" description="Helical" evidence="8">
    <location>
        <begin position="162"/>
        <end position="184"/>
    </location>
</feature>
<evidence type="ECO:0000256" key="5">
    <source>
        <dbReference type="ARBA" id="ARBA00022946"/>
    </source>
</evidence>
<feature type="transmembrane region" description="Helical" evidence="8">
    <location>
        <begin position="129"/>
        <end position="150"/>
    </location>
</feature>
<keyword evidence="9" id="KW-0548">Nucleotidyltransferase</keyword>
<accession>A0A124FMU1</accession>
<dbReference type="EMBL" id="LGFU01000145">
    <property type="protein sequence ID" value="KUK45807.1"/>
    <property type="molecule type" value="Genomic_DNA"/>
</dbReference>
<dbReference type="GO" id="GO:0016301">
    <property type="term" value="F:kinase activity"/>
    <property type="evidence" value="ECO:0007669"/>
    <property type="project" value="UniProtKB-KW"/>
</dbReference>
<dbReference type="PANTHER" id="PTHR32523">
    <property type="entry name" value="PHYTOL KINASE 1, CHLOROPLASTIC"/>
    <property type="match status" value="1"/>
</dbReference>
<evidence type="ECO:0000256" key="3">
    <source>
        <dbReference type="ARBA" id="ARBA00022692"/>
    </source>
</evidence>
<evidence type="ECO:0000256" key="7">
    <source>
        <dbReference type="ARBA" id="ARBA00023136"/>
    </source>
</evidence>
<comment type="subcellular location">
    <subcellularLocation>
        <location evidence="1">Membrane</location>
        <topology evidence="1">Multi-pass membrane protein</topology>
    </subcellularLocation>
</comment>
<feature type="transmembrane region" description="Helical" evidence="8">
    <location>
        <begin position="196"/>
        <end position="215"/>
    </location>
</feature>
<name>A0A124FMU1_9CHLR</name>
<gene>
    <name evidence="9" type="ORF">XD73_1320</name>
</gene>
<dbReference type="GO" id="GO:0016779">
    <property type="term" value="F:nucleotidyltransferase activity"/>
    <property type="evidence" value="ECO:0007669"/>
    <property type="project" value="UniProtKB-KW"/>
</dbReference>
<sequence length="235" mass="25632">MLNNNLIALAITLVIALLWLRINDYFAHKGWVTRKTSRKIIHIGTGPIFVLCWLLFNSSQFAPLIAAVVPLGITFQFALVGSGVIKDPSAVEAMSRTGNRKEILKGPLFYGLVFVILTIIFWRNSLIGIVALMILCGGDGLADMVGNHVGGYKLPWSPKKTLAGSMMVLIGGFVFAFLMVWVFIGQGYLDLTPGETILPILIIALISAFIESLPLENIDNISMPLVSVIIGMIVF</sequence>
<dbReference type="InterPro" id="IPR039606">
    <property type="entry name" value="Phytol/farnesol_kinase"/>
</dbReference>
<comment type="caution">
    <text evidence="9">The sequence shown here is derived from an EMBL/GenBank/DDBJ whole genome shotgun (WGS) entry which is preliminary data.</text>
</comment>
<reference evidence="9 10" key="1">
    <citation type="journal article" date="2015" name="MBio">
        <title>Genome-Resolved Metagenomic Analysis Reveals Roles for Candidate Phyla and Other Microbial Community Members in Biogeochemical Transformations in Oil Reservoirs.</title>
        <authorList>
            <person name="Hu P."/>
            <person name="Tom L."/>
            <person name="Singh A."/>
            <person name="Thomas B.C."/>
            <person name="Baker B.J."/>
            <person name="Piceno Y.M."/>
            <person name="Andersen G.L."/>
            <person name="Banfield J.F."/>
        </authorList>
    </citation>
    <scope>NUCLEOTIDE SEQUENCE [LARGE SCALE GENOMIC DNA]</scope>
    <source>
        <strain evidence="9">46_16</strain>
    </source>
</reference>
<organism evidence="9 10">
    <name type="scientific">Anaerolinea thermophila</name>
    <dbReference type="NCBI Taxonomy" id="167964"/>
    <lineage>
        <taxon>Bacteria</taxon>
        <taxon>Bacillati</taxon>
        <taxon>Chloroflexota</taxon>
        <taxon>Anaerolineae</taxon>
        <taxon>Anaerolineales</taxon>
        <taxon>Anaerolineaceae</taxon>
        <taxon>Anaerolinea</taxon>
    </lineage>
</organism>
<evidence type="ECO:0000256" key="4">
    <source>
        <dbReference type="ARBA" id="ARBA00022777"/>
    </source>
</evidence>
<feature type="transmembrane region" description="Helical" evidence="8">
    <location>
        <begin position="106"/>
        <end position="123"/>
    </location>
</feature>
<evidence type="ECO:0000256" key="1">
    <source>
        <dbReference type="ARBA" id="ARBA00004141"/>
    </source>
</evidence>
<keyword evidence="7 8" id="KW-0472">Membrane</keyword>
<evidence type="ECO:0000256" key="2">
    <source>
        <dbReference type="ARBA" id="ARBA00022679"/>
    </source>
</evidence>
<feature type="transmembrane region" description="Helical" evidence="8">
    <location>
        <begin position="62"/>
        <end position="85"/>
    </location>
</feature>
<dbReference type="AlphaFoldDB" id="A0A124FMU1"/>
<dbReference type="GO" id="GO:0016020">
    <property type="term" value="C:membrane"/>
    <property type="evidence" value="ECO:0007669"/>
    <property type="project" value="UniProtKB-SubCell"/>
</dbReference>